<keyword evidence="4" id="KW-0808">Transferase</keyword>
<dbReference type="PIRSF" id="PIRSF005572">
    <property type="entry name" value="NifS"/>
    <property type="match status" value="1"/>
</dbReference>
<dbReference type="InterPro" id="IPR015424">
    <property type="entry name" value="PyrdxlP-dep_Trfase"/>
</dbReference>
<comment type="caution">
    <text evidence="4">The sequence shown here is derived from an EMBL/GenBank/DDBJ whole genome shotgun (WGS) entry which is preliminary data.</text>
</comment>
<dbReference type="PANTHER" id="PTHR11601:SF50">
    <property type="entry name" value="CYSTEINE DESULFURASE ISCS 2-RELATED"/>
    <property type="match status" value="1"/>
</dbReference>
<proteinExistence type="predicted"/>
<keyword evidence="5" id="KW-1185">Reference proteome</keyword>
<dbReference type="PANTHER" id="PTHR11601">
    <property type="entry name" value="CYSTEINE DESULFURYLASE FAMILY MEMBER"/>
    <property type="match status" value="1"/>
</dbReference>
<dbReference type="InterPro" id="IPR015422">
    <property type="entry name" value="PyrdxlP-dep_Trfase_small"/>
</dbReference>
<reference evidence="4 5" key="1">
    <citation type="submission" date="2023-07" db="EMBL/GenBank/DDBJ databases">
        <title>Genomic Encyclopedia of Type Strains, Phase IV (KMG-IV): sequencing the most valuable type-strain genomes for metagenomic binning, comparative biology and taxonomic classification.</title>
        <authorList>
            <person name="Goeker M."/>
        </authorList>
    </citation>
    <scope>NUCLEOTIDE SEQUENCE [LARGE SCALE GENOMIC DNA]</scope>
    <source>
        <strain evidence="4 5">DSM 16460</strain>
    </source>
</reference>
<dbReference type="Gene3D" id="3.90.1150.10">
    <property type="entry name" value="Aspartate Aminotransferase, domain 1"/>
    <property type="match status" value="1"/>
</dbReference>
<dbReference type="InterPro" id="IPR015421">
    <property type="entry name" value="PyrdxlP-dep_Trfase_major"/>
</dbReference>
<feature type="domain" description="Aminotransferase class V" evidence="3">
    <location>
        <begin position="2"/>
        <end position="361"/>
    </location>
</feature>
<gene>
    <name evidence="4" type="ORF">J2S77_002168</name>
</gene>
<dbReference type="Proteomes" id="UP001224359">
    <property type="component" value="Unassembled WGS sequence"/>
</dbReference>
<organism evidence="4 5">
    <name type="scientific">Alkalibacillus salilacus</name>
    <dbReference type="NCBI Taxonomy" id="284582"/>
    <lineage>
        <taxon>Bacteria</taxon>
        <taxon>Bacillati</taxon>
        <taxon>Bacillota</taxon>
        <taxon>Bacilli</taxon>
        <taxon>Bacillales</taxon>
        <taxon>Bacillaceae</taxon>
        <taxon>Alkalibacillus</taxon>
    </lineage>
</organism>
<dbReference type="InterPro" id="IPR016454">
    <property type="entry name" value="Cysteine_dSase"/>
</dbReference>
<accession>A0ABT9VGU0</accession>
<sequence length="379" mass="41663">MIYLDNSATTKPYDEVVDTFQKVATTYFANPSSIHALGGEVEALLTKSKEQIASLLKIKPNEVIYTSGGTESNNLAIKGTAHGYQSRGNHLITSKVEHPSVLETFRYLETQGFTVTYLSVDESGHISLEELKEVITNETILVSLMHVNNEIGTIQPIEQVADLLAEYPKIVFHVDHVQGFGKLSLPYHHPHLDLVTISGHKIHGLKGSSCLIKKEHIHLTPLQHGGGQEHGVRPGTENIASAVSLAKAMRIAKENEHSYQKLALLHETLVNELTKYDNVKINSPQSGASHILNFSVQNFKPEVLIHALKEEGVIVSTKSACSSKDNEVSHVLEACGLSDVSASSAIRVSMSTEQNQEEVHSFLQAFKNVMNKYEKIMGS</sequence>
<evidence type="ECO:0000259" key="3">
    <source>
        <dbReference type="Pfam" id="PF00266"/>
    </source>
</evidence>
<dbReference type="EC" id="2.8.1.7" evidence="4"/>
<keyword evidence="2" id="KW-0663">Pyridoxal phosphate</keyword>
<evidence type="ECO:0000313" key="5">
    <source>
        <dbReference type="Proteomes" id="UP001224359"/>
    </source>
</evidence>
<dbReference type="GO" id="GO:0031071">
    <property type="term" value="F:cysteine desulfurase activity"/>
    <property type="evidence" value="ECO:0007669"/>
    <property type="project" value="UniProtKB-EC"/>
</dbReference>
<evidence type="ECO:0000256" key="2">
    <source>
        <dbReference type="ARBA" id="ARBA00022898"/>
    </source>
</evidence>
<dbReference type="Gene3D" id="3.40.640.10">
    <property type="entry name" value="Type I PLP-dependent aspartate aminotransferase-like (Major domain)"/>
    <property type="match status" value="1"/>
</dbReference>
<comment type="cofactor">
    <cofactor evidence="1">
        <name>pyridoxal 5'-phosphate</name>
        <dbReference type="ChEBI" id="CHEBI:597326"/>
    </cofactor>
</comment>
<dbReference type="InterPro" id="IPR000192">
    <property type="entry name" value="Aminotrans_V_dom"/>
</dbReference>
<dbReference type="SUPFAM" id="SSF53383">
    <property type="entry name" value="PLP-dependent transferases"/>
    <property type="match status" value="1"/>
</dbReference>
<name>A0ABT9VGU0_9BACI</name>
<evidence type="ECO:0000313" key="4">
    <source>
        <dbReference type="EMBL" id="MDQ0160166.1"/>
    </source>
</evidence>
<dbReference type="Gene3D" id="1.10.260.50">
    <property type="match status" value="1"/>
</dbReference>
<dbReference type="EMBL" id="JAUSTQ010000009">
    <property type="protein sequence ID" value="MDQ0160166.1"/>
    <property type="molecule type" value="Genomic_DNA"/>
</dbReference>
<dbReference type="RefSeq" id="WP_306977208.1">
    <property type="nucleotide sequence ID" value="NZ_JAUSTQ010000009.1"/>
</dbReference>
<protein>
    <submittedName>
        <fullName evidence="4">Cysteine desulfurase</fullName>
        <ecNumber evidence="4">2.8.1.7</ecNumber>
    </submittedName>
</protein>
<evidence type="ECO:0000256" key="1">
    <source>
        <dbReference type="ARBA" id="ARBA00001933"/>
    </source>
</evidence>
<dbReference type="Pfam" id="PF00266">
    <property type="entry name" value="Aminotran_5"/>
    <property type="match status" value="1"/>
</dbReference>